<protein>
    <submittedName>
        <fullName evidence="3">Methylmalonyl-CoA mutase</fullName>
    </submittedName>
</protein>
<sequence>MMVKEKLLNLLAKWQEIYKKSLEKLPEREKEFKLTSKILVKPVYTPLDVDIENYEEKLSLPGLFPFTRGIHPTMYRSRLWTVRQYAGFGTAEETNKRYHYLLRRGQTGLSVAFDLPTQMGYDSDHPKAKGEVGKVGVAISSLADMEVLFKNIDLNKISTSMTINATACILLAMYYLLAEKQGADLKNLSGTIQNDILKEYVARGCYIFPPKPSMRLVTDVIVWCNENLPRFNPISVSGYHIREAGANAVQEVAFTLADGLEYVKEVSKRGIPVDKFAPRISFFFAAHSNIFEEVAKFRAARRLWAKLLREKYNANDESCRLRFHTQTGGVTLTACQPENNIIRVAYQALAAVLGGTQSLHTNSFDEALSLPTEKAVTIALRTQQILAYETGIADVCDPLAGSYYLESLTDEIEKQAREIIEEIEKMGGATKAVESGYIQQKINESAYEYQKELERGERKVVGVNCFLEEKKEKYDILKIDEALERKRIEEVLDYKKNRNQTKLKAALKKLKMVAESEENIMPAVIEAVRNGATVGEISDVFREVFGEYESKFF</sequence>
<dbReference type="InterPro" id="IPR016176">
    <property type="entry name" value="Cbl-dep_enz_cat"/>
</dbReference>
<evidence type="ECO:0000259" key="2">
    <source>
        <dbReference type="Pfam" id="PF01642"/>
    </source>
</evidence>
<accession>A0A7V4E3Y3</accession>
<name>A0A7V4E3Y3_UNCW3</name>
<proteinExistence type="predicted"/>
<dbReference type="EMBL" id="DTDR01000089">
    <property type="protein sequence ID" value="HGK63630.1"/>
    <property type="molecule type" value="Genomic_DNA"/>
</dbReference>
<dbReference type="GO" id="GO:0031419">
    <property type="term" value="F:cobalamin binding"/>
    <property type="evidence" value="ECO:0007669"/>
    <property type="project" value="InterPro"/>
</dbReference>
<dbReference type="PANTHER" id="PTHR48101">
    <property type="entry name" value="METHYLMALONYL-COA MUTASE, MITOCHONDRIAL-RELATED"/>
    <property type="match status" value="1"/>
</dbReference>
<dbReference type="InterPro" id="IPR006098">
    <property type="entry name" value="MMCoA_mutase_a_cat"/>
</dbReference>
<feature type="domain" description="Methylmalonyl-CoA mutase alpha/beta chain catalytic" evidence="2">
    <location>
        <begin position="35"/>
        <end position="547"/>
    </location>
</feature>
<comment type="caution">
    <text evidence="3">The sequence shown here is derived from an EMBL/GenBank/DDBJ whole genome shotgun (WGS) entry which is preliminary data.</text>
</comment>
<dbReference type="InterPro" id="IPR006099">
    <property type="entry name" value="MeMalonylCoA_mutase_a/b_cat"/>
</dbReference>
<organism evidence="3">
    <name type="scientific">candidate division WOR-3 bacterium</name>
    <dbReference type="NCBI Taxonomy" id="2052148"/>
    <lineage>
        <taxon>Bacteria</taxon>
        <taxon>Bacteria division WOR-3</taxon>
    </lineage>
</organism>
<dbReference type="AlphaFoldDB" id="A0A7V4E3Y3"/>
<gene>
    <name evidence="3" type="ORF">ENU74_03455</name>
</gene>
<dbReference type="GO" id="GO:0004494">
    <property type="term" value="F:methylmalonyl-CoA mutase activity"/>
    <property type="evidence" value="ECO:0007669"/>
    <property type="project" value="InterPro"/>
</dbReference>
<keyword evidence="1" id="KW-0413">Isomerase</keyword>
<evidence type="ECO:0000313" key="3">
    <source>
        <dbReference type="EMBL" id="HGK63630.1"/>
    </source>
</evidence>
<dbReference type="PANTHER" id="PTHR48101:SF1">
    <property type="entry name" value="METHYLMALONYL-COA MUTASE, LARGE SUBUNIT"/>
    <property type="match status" value="1"/>
</dbReference>
<evidence type="ECO:0000256" key="1">
    <source>
        <dbReference type="ARBA" id="ARBA00023235"/>
    </source>
</evidence>
<dbReference type="Gene3D" id="3.20.20.240">
    <property type="entry name" value="Methylmalonyl-CoA mutase"/>
    <property type="match status" value="1"/>
</dbReference>
<reference evidence="3" key="1">
    <citation type="journal article" date="2020" name="mSystems">
        <title>Genome- and Community-Level Interaction Insights into Carbon Utilization and Element Cycling Functions of Hydrothermarchaeota in Hydrothermal Sediment.</title>
        <authorList>
            <person name="Zhou Z."/>
            <person name="Liu Y."/>
            <person name="Xu W."/>
            <person name="Pan J."/>
            <person name="Luo Z.H."/>
            <person name="Li M."/>
        </authorList>
    </citation>
    <scope>NUCLEOTIDE SEQUENCE [LARGE SCALE GENOMIC DNA]</scope>
    <source>
        <strain evidence="3">SpSt-697</strain>
    </source>
</reference>
<dbReference type="Pfam" id="PF01642">
    <property type="entry name" value="MM_CoA_mutase"/>
    <property type="match status" value="1"/>
</dbReference>
<dbReference type="NCBIfam" id="TIGR00641">
    <property type="entry name" value="acid_CoA_mut_N"/>
    <property type="match status" value="1"/>
</dbReference>
<dbReference type="CDD" id="cd03680">
    <property type="entry name" value="MM_CoA_mutase_ICM_like"/>
    <property type="match status" value="1"/>
</dbReference>
<dbReference type="SUPFAM" id="SSF51703">
    <property type="entry name" value="Cobalamin (vitamin B12)-dependent enzymes"/>
    <property type="match status" value="1"/>
</dbReference>